<evidence type="ECO:0000313" key="3">
    <source>
        <dbReference type="Proteomes" id="UP000683360"/>
    </source>
</evidence>
<evidence type="ECO:0000313" key="2">
    <source>
        <dbReference type="EMBL" id="CAG2224173.1"/>
    </source>
</evidence>
<dbReference type="OrthoDB" id="6095406at2759"/>
<dbReference type="AlphaFoldDB" id="A0A8S3SWS9"/>
<organism evidence="2 3">
    <name type="scientific">Mytilus edulis</name>
    <name type="common">Blue mussel</name>
    <dbReference type="NCBI Taxonomy" id="6550"/>
    <lineage>
        <taxon>Eukaryota</taxon>
        <taxon>Metazoa</taxon>
        <taxon>Spiralia</taxon>
        <taxon>Lophotrochozoa</taxon>
        <taxon>Mollusca</taxon>
        <taxon>Bivalvia</taxon>
        <taxon>Autobranchia</taxon>
        <taxon>Pteriomorphia</taxon>
        <taxon>Mytilida</taxon>
        <taxon>Mytiloidea</taxon>
        <taxon>Mytilidae</taxon>
        <taxon>Mytilinae</taxon>
        <taxon>Mytilus</taxon>
    </lineage>
</organism>
<feature type="region of interest" description="Disordered" evidence="1">
    <location>
        <begin position="125"/>
        <end position="155"/>
    </location>
</feature>
<accession>A0A8S3SWS9</accession>
<dbReference type="EMBL" id="CAJPWZ010001797">
    <property type="protein sequence ID" value="CAG2224173.1"/>
    <property type="molecule type" value="Genomic_DNA"/>
</dbReference>
<feature type="compositionally biased region" description="Polar residues" evidence="1">
    <location>
        <begin position="174"/>
        <end position="186"/>
    </location>
</feature>
<feature type="region of interest" description="Disordered" evidence="1">
    <location>
        <begin position="174"/>
        <end position="202"/>
    </location>
</feature>
<comment type="caution">
    <text evidence="2">The sequence shown here is derived from an EMBL/GenBank/DDBJ whole genome shotgun (WGS) entry which is preliminary data.</text>
</comment>
<name>A0A8S3SWS9_MYTED</name>
<reference evidence="2" key="1">
    <citation type="submission" date="2021-03" db="EMBL/GenBank/DDBJ databases">
        <authorList>
            <person name="Bekaert M."/>
        </authorList>
    </citation>
    <scope>NUCLEOTIDE SEQUENCE</scope>
</reference>
<feature type="compositionally biased region" description="Basic and acidic residues" evidence="1">
    <location>
        <begin position="135"/>
        <end position="153"/>
    </location>
</feature>
<feature type="compositionally biased region" description="Basic and acidic residues" evidence="1">
    <location>
        <begin position="187"/>
        <end position="200"/>
    </location>
</feature>
<evidence type="ECO:0000256" key="1">
    <source>
        <dbReference type="SAM" id="MobiDB-lite"/>
    </source>
</evidence>
<gene>
    <name evidence="2" type="ORF">MEDL_37403</name>
</gene>
<proteinExistence type="predicted"/>
<protein>
    <submittedName>
        <fullName evidence="2">Uncharacterized protein</fullName>
    </submittedName>
</protein>
<sequence>MELICSCHEATSRRVKQIQEIFTGKDIFVTVRQCKGIEDVKKLEVDVNKCCVLILDDELVDLLESCGKLVAKILRITSKPNKLIYFKLVTDEKMEMFATDECEWRQCVISEEELIKIYTTKICKSPTESDGPEAVESRHSFSSGDDNHDEKQGLNDLKGQSDFVERGVHKSKSEQYLGTSVSLPENKQNDIEHKGDRKSLPNDLQSVATYNLYPRLSGMSSYVEAGMSYGNAQSHGNLPTHCHLEPHSQFQSPTLNRPLQPWSSLNGCSFNSSGPQALTCQSGQGYSCRCGSCQTLHQHSASFPQFHTLQPKSIAGSSTGRPDTTNNMNFRPEIIAINRGFRPTYSPNIQTDGSDNRTFSCDQCGHSVIPKHEMSDVGPSCETNYHSAGGASGMTEKEYMNPDKISVLELKEAVMVMIRDTLDCSDYYNWKKLADLHKWSFGRIYQLEQKWKSRKIESPFMHLIEEFQHYTHY</sequence>
<keyword evidence="3" id="KW-1185">Reference proteome</keyword>
<dbReference type="Proteomes" id="UP000683360">
    <property type="component" value="Unassembled WGS sequence"/>
</dbReference>